<name>A0A9N7W1I2_PLEPL</name>
<dbReference type="EMBL" id="CADEAL010004392">
    <property type="protein sequence ID" value="CAB1458531.1"/>
    <property type="molecule type" value="Genomic_DNA"/>
</dbReference>
<reference evidence="2" key="1">
    <citation type="submission" date="2020-03" db="EMBL/GenBank/DDBJ databases">
        <authorList>
            <person name="Weist P."/>
        </authorList>
    </citation>
    <scope>NUCLEOTIDE SEQUENCE</scope>
</reference>
<protein>
    <submittedName>
        <fullName evidence="2">Uncharacterized protein</fullName>
    </submittedName>
</protein>
<evidence type="ECO:0000313" key="2">
    <source>
        <dbReference type="EMBL" id="CAB1458531.1"/>
    </source>
</evidence>
<comment type="caution">
    <text evidence="2">The sequence shown here is derived from an EMBL/GenBank/DDBJ whole genome shotgun (WGS) entry which is preliminary data.</text>
</comment>
<evidence type="ECO:0000313" key="3">
    <source>
        <dbReference type="Proteomes" id="UP001153269"/>
    </source>
</evidence>
<dbReference type="AlphaFoldDB" id="A0A9N7W1I2"/>
<proteinExistence type="predicted"/>
<dbReference type="Proteomes" id="UP001153269">
    <property type="component" value="Unassembled WGS sequence"/>
</dbReference>
<accession>A0A9N7W1I2</accession>
<gene>
    <name evidence="2" type="ORF">PLEPLA_LOCUS46361</name>
</gene>
<sequence length="164" mass="18403">MEGEQREERKGRRAEAYEEQNVVARRFLDLSPPPLLPSLHHLLCLCSTVRACCRRPADLPPLGSPIMHLGTGRLHNVRVKQVAESQPASSALPEEMKSEGRAPENNNSCCERIRVWICGCSSEPPGGLSRAGFKQKKLEKLEIHRKYTNMETLKIHSSLLPLKS</sequence>
<feature type="region of interest" description="Disordered" evidence="1">
    <location>
        <begin position="83"/>
        <end position="104"/>
    </location>
</feature>
<organism evidence="2 3">
    <name type="scientific">Pleuronectes platessa</name>
    <name type="common">European plaice</name>
    <dbReference type="NCBI Taxonomy" id="8262"/>
    <lineage>
        <taxon>Eukaryota</taxon>
        <taxon>Metazoa</taxon>
        <taxon>Chordata</taxon>
        <taxon>Craniata</taxon>
        <taxon>Vertebrata</taxon>
        <taxon>Euteleostomi</taxon>
        <taxon>Actinopterygii</taxon>
        <taxon>Neopterygii</taxon>
        <taxon>Teleostei</taxon>
        <taxon>Neoteleostei</taxon>
        <taxon>Acanthomorphata</taxon>
        <taxon>Carangaria</taxon>
        <taxon>Pleuronectiformes</taxon>
        <taxon>Pleuronectoidei</taxon>
        <taxon>Pleuronectidae</taxon>
        <taxon>Pleuronectes</taxon>
    </lineage>
</organism>
<keyword evidence="3" id="KW-1185">Reference proteome</keyword>
<evidence type="ECO:0000256" key="1">
    <source>
        <dbReference type="SAM" id="MobiDB-lite"/>
    </source>
</evidence>